<dbReference type="EMBL" id="CP003257">
    <property type="protein sequence ID" value="AEX86421.1"/>
    <property type="molecule type" value="Genomic_DNA"/>
</dbReference>
<evidence type="ECO:0000259" key="2">
    <source>
        <dbReference type="Pfam" id="PF22747"/>
    </source>
</evidence>
<reference evidence="3 4" key="1">
    <citation type="journal article" date="2012" name="J. Bacteriol.">
        <title>Complete Genome Sequence of the Thermophilic, Piezophilic, Heterotrophic Bacterium Marinitoga piezophila KA3.</title>
        <authorList>
            <person name="Lucas S."/>
            <person name="Han J."/>
            <person name="Lapidus A."/>
            <person name="Cheng J.F."/>
            <person name="Goodwin L.A."/>
            <person name="Pitluck S."/>
            <person name="Peters L."/>
            <person name="Mikhailova N."/>
            <person name="Teshima H."/>
            <person name="Detter J.C."/>
            <person name="Han C."/>
            <person name="Tapia R."/>
            <person name="Land M."/>
            <person name="Hauser L."/>
            <person name="Kyrpides N.C."/>
            <person name="Ivanova N."/>
            <person name="Pagani I."/>
            <person name="Vannier P."/>
            <person name="Oger P."/>
            <person name="Bartlett D.H."/>
            <person name="Noll K.M."/>
            <person name="Woyke T."/>
            <person name="Jebbar M."/>
        </authorList>
    </citation>
    <scope>NUCLEOTIDE SEQUENCE [LARGE SCALE GENOMIC DNA]</scope>
    <source>
        <strain evidence="4">DSM 14283 / JCM 11233 / KA3</strain>
    </source>
</reference>
<reference evidence="4" key="2">
    <citation type="submission" date="2012-01" db="EMBL/GenBank/DDBJ databases">
        <title>Complete sequence of chromosome of Marinitoga piezophila KA3.</title>
        <authorList>
            <person name="Lucas S."/>
            <person name="Han J."/>
            <person name="Lapidus A."/>
            <person name="Cheng J.-F."/>
            <person name="Goodwin L."/>
            <person name="Pitluck S."/>
            <person name="Peters L."/>
            <person name="Mikhailova N."/>
            <person name="Teshima H."/>
            <person name="Detter J.C."/>
            <person name="Han C."/>
            <person name="Tapia R."/>
            <person name="Land M."/>
            <person name="Hauser L."/>
            <person name="Kyrpides N."/>
            <person name="Ivanova N."/>
            <person name="Pagani I."/>
            <person name="Jebbar M."/>
            <person name="Vannier P."/>
            <person name="Oger P."/>
            <person name="Cario A."/>
            <person name="Bartlett D."/>
            <person name="Noll K.M."/>
            <person name="Woyke T."/>
        </authorList>
    </citation>
    <scope>NUCLEOTIDE SEQUENCE [LARGE SCALE GENOMIC DNA]</scope>
    <source>
        <strain evidence="4">DSM 14283 / JCM 11233 / KA3</strain>
    </source>
</reference>
<dbReference type="Pfam" id="PF22747">
    <property type="entry name" value="Zn_ribbon_DUF2089"/>
    <property type="match status" value="1"/>
</dbReference>
<feature type="domain" description="DUF2089" evidence="1">
    <location>
        <begin position="41"/>
        <end position="86"/>
    </location>
</feature>
<evidence type="ECO:0000313" key="3">
    <source>
        <dbReference type="EMBL" id="AEX86421.1"/>
    </source>
</evidence>
<sequence length="133" mass="15123">MYKAPVICPVCGNKLHIEKLKCSNCNSKIEGEFELNEFATLSNENIDFLRLYLLNRGNLSKVSEILGISYPTALNKFNKLLKDLGYIQKETFEEPNEQPQNTELEKKKIIEMLANGAISSKEAIEKLKKLKGE</sequence>
<dbReference type="AlphaFoldDB" id="H2J751"/>
<dbReference type="HOGENOM" id="CLU_132137_0_0_0"/>
<dbReference type="InterPro" id="IPR053957">
    <property type="entry name" value="DUF2089_Zn_ribbon"/>
</dbReference>
<evidence type="ECO:0000259" key="1">
    <source>
        <dbReference type="Pfam" id="PF09862"/>
    </source>
</evidence>
<feature type="domain" description="DUF2089" evidence="2">
    <location>
        <begin position="8"/>
        <end position="39"/>
    </location>
</feature>
<dbReference type="InterPro" id="IPR018658">
    <property type="entry name" value="DUF2089"/>
</dbReference>
<dbReference type="Proteomes" id="UP000007161">
    <property type="component" value="Chromosome"/>
</dbReference>
<protein>
    <recommendedName>
        <fullName evidence="5">DUF2089 domain-containing protein</fullName>
    </recommendedName>
</protein>
<gene>
    <name evidence="3" type="ordered locus">Marpi_2046</name>
</gene>
<dbReference type="Pfam" id="PF09862">
    <property type="entry name" value="DUF2089"/>
    <property type="match status" value="1"/>
</dbReference>
<accession>H2J751</accession>
<proteinExistence type="predicted"/>
<dbReference type="eggNOG" id="COG3877">
    <property type="taxonomic scope" value="Bacteria"/>
</dbReference>
<dbReference type="RefSeq" id="WP_014297491.1">
    <property type="nucleotide sequence ID" value="NC_016751.1"/>
</dbReference>
<keyword evidence="4" id="KW-1185">Reference proteome</keyword>
<name>H2J751_MARPK</name>
<dbReference type="OrthoDB" id="9797643at2"/>
<evidence type="ECO:0008006" key="5">
    <source>
        <dbReference type="Google" id="ProtNLM"/>
    </source>
</evidence>
<organism evidence="3 4">
    <name type="scientific">Marinitoga piezophila (strain DSM 14283 / JCM 11233 / KA3)</name>
    <dbReference type="NCBI Taxonomy" id="443254"/>
    <lineage>
        <taxon>Bacteria</taxon>
        <taxon>Thermotogati</taxon>
        <taxon>Thermotogota</taxon>
        <taxon>Thermotogae</taxon>
        <taxon>Petrotogales</taxon>
        <taxon>Petrotogaceae</taxon>
        <taxon>Marinitoga</taxon>
    </lineage>
</organism>
<dbReference type="STRING" id="443254.Marpi_2046"/>
<dbReference type="KEGG" id="mpz:Marpi_2046"/>
<evidence type="ECO:0000313" key="4">
    <source>
        <dbReference type="Proteomes" id="UP000007161"/>
    </source>
</evidence>